<feature type="region of interest" description="Disordered" evidence="4">
    <location>
        <begin position="459"/>
        <end position="479"/>
    </location>
</feature>
<protein>
    <submittedName>
        <fullName evidence="7">Epidermal growth factor receptor kinase substrate 8-like protein 3</fullName>
    </submittedName>
</protein>
<evidence type="ECO:0000256" key="1">
    <source>
        <dbReference type="ARBA" id="ARBA00006197"/>
    </source>
</evidence>
<comment type="similarity">
    <text evidence="1">Belongs to the EPS8 family.</text>
</comment>
<dbReference type="Proteomes" id="UP001652627">
    <property type="component" value="Chromosome 25"/>
</dbReference>
<dbReference type="CDD" id="cd01210">
    <property type="entry name" value="PTB_EPS8"/>
    <property type="match status" value="1"/>
</dbReference>
<feature type="domain" description="SH3" evidence="5">
    <location>
        <begin position="484"/>
        <end position="543"/>
    </location>
</feature>
<feature type="compositionally biased region" description="Polar residues" evidence="4">
    <location>
        <begin position="275"/>
        <end position="288"/>
    </location>
</feature>
<dbReference type="RefSeq" id="XP_067166529.1">
    <property type="nucleotide sequence ID" value="XM_067310428.1"/>
</dbReference>
<dbReference type="InterPro" id="IPR001452">
    <property type="entry name" value="SH3_domain"/>
</dbReference>
<dbReference type="InterPro" id="IPR011993">
    <property type="entry name" value="PH-like_dom_sf"/>
</dbReference>
<proteinExistence type="inferred from homology"/>
<dbReference type="InterPro" id="IPR041418">
    <property type="entry name" value="SAM_3"/>
</dbReference>
<dbReference type="InterPro" id="IPR055093">
    <property type="entry name" value="EPS8_2nd"/>
</dbReference>
<evidence type="ECO:0000313" key="7">
    <source>
        <dbReference type="RefSeq" id="XP_067166529.1"/>
    </source>
</evidence>
<name>A0ABM4FNK9_9AVES</name>
<feature type="compositionally biased region" description="Basic and acidic residues" evidence="4">
    <location>
        <begin position="252"/>
        <end position="270"/>
    </location>
</feature>
<feature type="compositionally biased region" description="Polar residues" evidence="4">
    <location>
        <begin position="40"/>
        <end position="52"/>
    </location>
</feature>
<dbReference type="Pfam" id="PF08416">
    <property type="entry name" value="PTB"/>
    <property type="match status" value="1"/>
</dbReference>
<dbReference type="InterPro" id="IPR013761">
    <property type="entry name" value="SAM/pointed_sf"/>
</dbReference>
<evidence type="ECO:0000259" key="5">
    <source>
        <dbReference type="PROSITE" id="PS50002"/>
    </source>
</evidence>
<keyword evidence="6" id="KW-1185">Reference proteome</keyword>
<dbReference type="InterPro" id="IPR013625">
    <property type="entry name" value="PTB"/>
</dbReference>
<dbReference type="Gene3D" id="1.10.150.50">
    <property type="entry name" value="Transcription Factor, Ets-1"/>
    <property type="match status" value="1"/>
</dbReference>
<dbReference type="GeneID" id="106496941"/>
<keyword evidence="2 3" id="KW-0728">SH3 domain</keyword>
<dbReference type="InterPro" id="IPR036028">
    <property type="entry name" value="SH3-like_dom_sf"/>
</dbReference>
<dbReference type="PROSITE" id="PS50002">
    <property type="entry name" value="SH3"/>
    <property type="match status" value="1"/>
</dbReference>
<sequence length="628" mass="70327">MPVADPQRPRRPPPPHHHPPPARWETRGAAGTAPAPRDSPQLQRSNSFARPSGKTIFNQRQDYAQNLLKQSTFQHHVEHLLTLRLDGEVRSTDDCVARLKALEAQGRVWGQDLILQVKEQALVLSDTESKEELERYPLAGLQECRAVLDSGAYDSVLALRVQERSPPASRVLLFQCEQPGAETLKASLEQQVKQWKEEQRRQQSPKTDPETAPSWPPSYAQAPPGPPERWAETPEPDLYASPSSDYGRGRRRQEGWEVVEMEKTSSRDHLPPPGTQQTTWLDTPNQPMSDIDRDTEVLNHVLSDVELFVGRLQAALGSTNDKNLQKKKKKKKMKGKILLPEADYRDFFQKVKYALNLMGKLRGNVEKPSIPELLRLLFSALTFVLDHCSDPSLAPSVEAPLLIQAAVDMLEDTLHQEDYSTWKNLGVAWNKTRAEYPDSHSVPPYIPVFSDGWLPPPLPGLSAPAEQAPATSHRDGTNHAPPFSAPVLMQALYEFRGRNPQELTVQRGDVLKVLDQQKKWWLVQNSQGEKGYIPSNILEPPGQGHGAQDTMSEGPPILHPRSTPAEVTAWLKDKGFSQLTVKCLGVLSGHQLLHMSSEELRAVCPEEWRRVAFKLSAVKTSLGIGPRD</sequence>
<feature type="region of interest" description="Disordered" evidence="4">
    <location>
        <begin position="1"/>
        <end position="52"/>
    </location>
</feature>
<dbReference type="InterPro" id="IPR039801">
    <property type="entry name" value="EPS8-like"/>
</dbReference>
<dbReference type="Gene3D" id="2.30.29.30">
    <property type="entry name" value="Pleckstrin-homology domain (PH domain)/Phosphotyrosine-binding domain (PTB)"/>
    <property type="match status" value="1"/>
</dbReference>
<dbReference type="Pfam" id="PF18016">
    <property type="entry name" value="SAM_3"/>
    <property type="match status" value="1"/>
</dbReference>
<dbReference type="SUPFAM" id="SSF47769">
    <property type="entry name" value="SAM/Pointed domain"/>
    <property type="match status" value="1"/>
</dbReference>
<feature type="compositionally biased region" description="Basic residues" evidence="4">
    <location>
        <begin position="9"/>
        <end position="20"/>
    </location>
</feature>
<dbReference type="SUPFAM" id="SSF50729">
    <property type="entry name" value="PH domain-like"/>
    <property type="match status" value="1"/>
</dbReference>
<dbReference type="PANTHER" id="PTHR12287:SF22">
    <property type="entry name" value="EPIDERMAL GROWTH FACTOR RECEPTOR KINASE SUBSTRATE 8-LIKE PROTEIN 3"/>
    <property type="match status" value="1"/>
</dbReference>
<organism evidence="6 7">
    <name type="scientific">Apteryx mantelli</name>
    <name type="common">North Island brown kiwi</name>
    <dbReference type="NCBI Taxonomy" id="2696672"/>
    <lineage>
        <taxon>Eukaryota</taxon>
        <taxon>Metazoa</taxon>
        <taxon>Chordata</taxon>
        <taxon>Craniata</taxon>
        <taxon>Vertebrata</taxon>
        <taxon>Euteleostomi</taxon>
        <taxon>Archelosauria</taxon>
        <taxon>Archosauria</taxon>
        <taxon>Dinosauria</taxon>
        <taxon>Saurischia</taxon>
        <taxon>Theropoda</taxon>
        <taxon>Coelurosauria</taxon>
        <taxon>Aves</taxon>
        <taxon>Palaeognathae</taxon>
        <taxon>Apterygiformes</taxon>
        <taxon>Apterygidae</taxon>
        <taxon>Apteryx</taxon>
    </lineage>
</organism>
<dbReference type="SUPFAM" id="SSF50044">
    <property type="entry name" value="SH3-domain"/>
    <property type="match status" value="1"/>
</dbReference>
<reference evidence="7" key="1">
    <citation type="submission" date="2025-08" db="UniProtKB">
        <authorList>
            <consortium name="RefSeq"/>
        </authorList>
    </citation>
    <scope>IDENTIFICATION</scope>
    <source>
        <tissue evidence="7">Blood</tissue>
    </source>
</reference>
<dbReference type="SMART" id="SM00326">
    <property type="entry name" value="SH3"/>
    <property type="match status" value="1"/>
</dbReference>
<evidence type="ECO:0000256" key="3">
    <source>
        <dbReference type="PROSITE-ProRule" id="PRU00192"/>
    </source>
</evidence>
<gene>
    <name evidence="7" type="primary">EPS8L3</name>
</gene>
<dbReference type="Gene3D" id="2.30.30.40">
    <property type="entry name" value="SH3 Domains"/>
    <property type="match status" value="1"/>
</dbReference>
<evidence type="ECO:0000256" key="4">
    <source>
        <dbReference type="SAM" id="MobiDB-lite"/>
    </source>
</evidence>
<dbReference type="Pfam" id="PF22975">
    <property type="entry name" value="EPS8_2nd"/>
    <property type="match status" value="1"/>
</dbReference>
<feature type="region of interest" description="Disordered" evidence="4">
    <location>
        <begin position="190"/>
        <end position="291"/>
    </location>
</feature>
<dbReference type="InterPro" id="IPR033928">
    <property type="entry name" value="EPS8_PTB"/>
</dbReference>
<dbReference type="PANTHER" id="PTHR12287">
    <property type="entry name" value="EPIDERMAL GROWTH FACTOR RECEPTOR KINASE SUBSTRATE EPS8-RELATED PROTEIN"/>
    <property type="match status" value="1"/>
</dbReference>
<dbReference type="Pfam" id="PF00018">
    <property type="entry name" value="SH3_1"/>
    <property type="match status" value="1"/>
</dbReference>
<evidence type="ECO:0000313" key="6">
    <source>
        <dbReference type="Proteomes" id="UP001652627"/>
    </source>
</evidence>
<evidence type="ECO:0000256" key="2">
    <source>
        <dbReference type="ARBA" id="ARBA00022443"/>
    </source>
</evidence>
<accession>A0ABM4FNK9</accession>